<proteinExistence type="inferred from homology"/>
<dbReference type="AlphaFoldDB" id="A0A175WH06"/>
<evidence type="ECO:0000313" key="7">
    <source>
        <dbReference type="Proteomes" id="UP000078237"/>
    </source>
</evidence>
<dbReference type="GO" id="GO:0006006">
    <property type="term" value="P:glucose metabolic process"/>
    <property type="evidence" value="ECO:0007669"/>
    <property type="project" value="TreeGrafter"/>
</dbReference>
<dbReference type="EMBL" id="LCTW02000008">
    <property type="protein sequence ID" value="KXX82789.1"/>
    <property type="molecule type" value="Genomic_DNA"/>
</dbReference>
<keyword evidence="2" id="KW-0413">Isomerase</keyword>
<dbReference type="Gene3D" id="2.70.98.10">
    <property type="match status" value="1"/>
</dbReference>
<dbReference type="InterPro" id="IPR011013">
    <property type="entry name" value="Gal_mutarotase_sf_dom"/>
</dbReference>
<dbReference type="STRING" id="100816.A0A175WH06"/>
<feature type="region of interest" description="Disordered" evidence="4">
    <location>
        <begin position="459"/>
        <end position="483"/>
    </location>
</feature>
<evidence type="ECO:0000256" key="5">
    <source>
        <dbReference type="SAM" id="SignalP"/>
    </source>
</evidence>
<evidence type="ECO:0000256" key="1">
    <source>
        <dbReference type="ARBA" id="ARBA00006206"/>
    </source>
</evidence>
<gene>
    <name evidence="6" type="ORF">MMYC01_200755</name>
</gene>
<dbReference type="PANTHER" id="PTHR10091:SF6">
    <property type="entry name" value="1-EPIMERASE, PUTATIVE (AFU_ORTHOLOGUE AFUA_3G13240)-RELATED"/>
    <property type="match status" value="1"/>
</dbReference>
<dbReference type="FunFam" id="2.70.98.10:FF:000014">
    <property type="entry name" value="Aldose 1-epimerase, putative"/>
    <property type="match status" value="1"/>
</dbReference>
<dbReference type="OrthoDB" id="274691at2759"/>
<evidence type="ECO:0000313" key="6">
    <source>
        <dbReference type="EMBL" id="KXX82789.1"/>
    </source>
</evidence>
<organism evidence="6 7">
    <name type="scientific">Madurella mycetomatis</name>
    <dbReference type="NCBI Taxonomy" id="100816"/>
    <lineage>
        <taxon>Eukaryota</taxon>
        <taxon>Fungi</taxon>
        <taxon>Dikarya</taxon>
        <taxon>Ascomycota</taxon>
        <taxon>Pezizomycotina</taxon>
        <taxon>Sordariomycetes</taxon>
        <taxon>Sordariomycetidae</taxon>
        <taxon>Sordariales</taxon>
        <taxon>Sordariales incertae sedis</taxon>
        <taxon>Madurella</taxon>
    </lineage>
</organism>
<dbReference type="InterPro" id="IPR014718">
    <property type="entry name" value="GH-type_carb-bd"/>
</dbReference>
<feature type="signal peptide" evidence="5">
    <location>
        <begin position="1"/>
        <end position="20"/>
    </location>
</feature>
<dbReference type="InterPro" id="IPR047215">
    <property type="entry name" value="Galactose_mutarotase-like"/>
</dbReference>
<feature type="chain" id="PRO_5008044018" evidence="5">
    <location>
        <begin position="21"/>
        <end position="508"/>
    </location>
</feature>
<evidence type="ECO:0000256" key="4">
    <source>
        <dbReference type="SAM" id="MobiDB-lite"/>
    </source>
</evidence>
<keyword evidence="5" id="KW-0732">Signal</keyword>
<dbReference type="Pfam" id="PF01263">
    <property type="entry name" value="Aldose_epim"/>
    <property type="match status" value="1"/>
</dbReference>
<evidence type="ECO:0000256" key="2">
    <source>
        <dbReference type="ARBA" id="ARBA00023235"/>
    </source>
</evidence>
<dbReference type="CDD" id="cd09019">
    <property type="entry name" value="galactose_mutarotase_like"/>
    <property type="match status" value="1"/>
</dbReference>
<comment type="caution">
    <text evidence="6">The sequence shown here is derived from an EMBL/GenBank/DDBJ whole genome shotgun (WGS) entry which is preliminary data.</text>
</comment>
<keyword evidence="7" id="KW-1185">Reference proteome</keyword>
<dbReference type="GO" id="GO:0030246">
    <property type="term" value="F:carbohydrate binding"/>
    <property type="evidence" value="ECO:0007669"/>
    <property type="project" value="InterPro"/>
</dbReference>
<dbReference type="GO" id="GO:0031390">
    <property type="term" value="C:Ctf18 RFC-like complex"/>
    <property type="evidence" value="ECO:0007669"/>
    <property type="project" value="InterPro"/>
</dbReference>
<evidence type="ECO:0000256" key="3">
    <source>
        <dbReference type="ARBA" id="ARBA00023277"/>
    </source>
</evidence>
<reference evidence="6 7" key="1">
    <citation type="journal article" date="2016" name="Genome Announc.">
        <title>Genome Sequence of Madurella mycetomatis mm55, Isolated from a Human Mycetoma Case in Sudan.</title>
        <authorList>
            <person name="Smit S."/>
            <person name="Derks M.F."/>
            <person name="Bervoets S."/>
            <person name="Fahal A."/>
            <person name="van Leeuwen W."/>
            <person name="van Belkum A."/>
            <person name="van de Sande W.W."/>
        </authorList>
    </citation>
    <scope>NUCLEOTIDE SEQUENCE [LARGE SCALE GENOMIC DNA]</scope>
    <source>
        <strain evidence="7">mm55</strain>
    </source>
</reference>
<dbReference type="VEuPathDB" id="FungiDB:MMYC01_200755"/>
<sequence length="508" mass="56001">MHIHVLFGAALLPLLNTAFAESSSGYEPDENGKYWIYGEGIAAAFVPYGAAISDLLINDRYGIQRDVVMGFDNASYYSIDQQHPHLGGVPGRYANRIKNSTFELDGEKYTVAANEHPTADHPDGLNTLHGGPDGWDWRNFTVVAHTENSITFSIVDPDGKEGFPGEVISYITYTVGEMTWDAKMVAIATTKKTPIMLSSHTYWNLDGFANNETNTALNHTFYLPYSGQRVEVDNILIPTGNILSNAKGSVNDFWSEPKQIGHSFSDPEIHGNCGFNCTGYDNCYLVNRPGPQDWRAPSSLVASLSSAWSGIKLDIYTDQDAFQMYSCGGQNGSFALKKTQGLHGTEDGAEALFPRTVPQYGCVVLEVQDWIDGINHPEWGRLGKQVFEPGGDPYVLQNQNPIPIGRLHFPDYHADPQGGGESSNTAWMKRVYMYVGDHQRLQGEVKKLPRAVAVVRKRGVGKSQVEGEGEREREGEKGGEGEGELEVVEIVKWKVVFSARPEPVGSEE</sequence>
<name>A0A175WH06_9PEZI</name>
<keyword evidence="3" id="KW-0119">Carbohydrate metabolism</keyword>
<dbReference type="GO" id="GO:0007064">
    <property type="term" value="P:mitotic sister chromatid cohesion"/>
    <property type="evidence" value="ECO:0007669"/>
    <property type="project" value="InterPro"/>
</dbReference>
<dbReference type="Proteomes" id="UP000078237">
    <property type="component" value="Unassembled WGS sequence"/>
</dbReference>
<accession>A0A175WH06</accession>
<feature type="compositionally biased region" description="Basic and acidic residues" evidence="4">
    <location>
        <begin position="468"/>
        <end position="480"/>
    </location>
</feature>
<dbReference type="PANTHER" id="PTHR10091">
    <property type="entry name" value="ALDOSE-1-EPIMERASE"/>
    <property type="match status" value="1"/>
</dbReference>
<dbReference type="GO" id="GO:0004034">
    <property type="term" value="F:aldose 1-epimerase activity"/>
    <property type="evidence" value="ECO:0007669"/>
    <property type="project" value="TreeGrafter"/>
</dbReference>
<dbReference type="InterPro" id="IPR008183">
    <property type="entry name" value="Aldose_1/G6P_1-epimerase"/>
</dbReference>
<comment type="similarity">
    <text evidence="1">Belongs to the aldose epimerase family.</text>
</comment>
<protein>
    <submittedName>
        <fullName evidence="6">Aldose 1-epimerase</fullName>
    </submittedName>
</protein>
<dbReference type="GO" id="GO:0033499">
    <property type="term" value="P:galactose catabolic process via UDP-galactose, Leloir pathway"/>
    <property type="evidence" value="ECO:0007669"/>
    <property type="project" value="TreeGrafter"/>
</dbReference>
<dbReference type="SUPFAM" id="SSF74650">
    <property type="entry name" value="Galactose mutarotase-like"/>
    <property type="match status" value="1"/>
</dbReference>